<name>A0ABW4TXT5_9SPHN</name>
<dbReference type="Proteomes" id="UP001597400">
    <property type="component" value="Unassembled WGS sequence"/>
</dbReference>
<evidence type="ECO:0000313" key="1">
    <source>
        <dbReference type="EMBL" id="MFD1950347.1"/>
    </source>
</evidence>
<sequence>MRRCPIGRVGRGHRLWSLRSITSDLGPASACAGTGWLSQLSVVFGAAAFLPMLRDSDAAAFVVVNLLLARQPEPHMVCTSAARASVQSLVKSLSVELAPSIRVNAILLGTANFIAA</sequence>
<comment type="caution">
    <text evidence="1">The sequence shown here is derived from an EMBL/GenBank/DDBJ whole genome shotgun (WGS) entry which is preliminary data.</text>
</comment>
<dbReference type="EMBL" id="JBHUGS010000002">
    <property type="protein sequence ID" value="MFD1950347.1"/>
    <property type="molecule type" value="Genomic_DNA"/>
</dbReference>
<organism evidence="1 2">
    <name type="scientific">Sphingomonas arantia</name>
    <dbReference type="NCBI Taxonomy" id="1460676"/>
    <lineage>
        <taxon>Bacteria</taxon>
        <taxon>Pseudomonadati</taxon>
        <taxon>Pseudomonadota</taxon>
        <taxon>Alphaproteobacteria</taxon>
        <taxon>Sphingomonadales</taxon>
        <taxon>Sphingomonadaceae</taxon>
        <taxon>Sphingomonas</taxon>
    </lineage>
</organism>
<reference evidence="2" key="1">
    <citation type="journal article" date="2019" name="Int. J. Syst. Evol. Microbiol.">
        <title>The Global Catalogue of Microorganisms (GCM) 10K type strain sequencing project: providing services to taxonomists for standard genome sequencing and annotation.</title>
        <authorList>
            <consortium name="The Broad Institute Genomics Platform"/>
            <consortium name="The Broad Institute Genome Sequencing Center for Infectious Disease"/>
            <person name="Wu L."/>
            <person name="Ma J."/>
        </authorList>
    </citation>
    <scope>NUCLEOTIDE SEQUENCE [LARGE SCALE GENOMIC DNA]</scope>
    <source>
        <strain evidence="2">CGMCC 1.12702</strain>
    </source>
</reference>
<accession>A0ABW4TXT5</accession>
<dbReference type="InterPro" id="IPR002347">
    <property type="entry name" value="SDR_fam"/>
</dbReference>
<protein>
    <submittedName>
        <fullName evidence="1">SDR family oxidoreductase</fullName>
    </submittedName>
</protein>
<dbReference type="RefSeq" id="WP_380928370.1">
    <property type="nucleotide sequence ID" value="NZ_JBHUGS010000002.1"/>
</dbReference>
<dbReference type="Pfam" id="PF13561">
    <property type="entry name" value="adh_short_C2"/>
    <property type="match status" value="1"/>
</dbReference>
<proteinExistence type="predicted"/>
<gene>
    <name evidence="1" type="ORF">ACFSGX_06160</name>
</gene>
<evidence type="ECO:0000313" key="2">
    <source>
        <dbReference type="Proteomes" id="UP001597400"/>
    </source>
</evidence>
<keyword evidence="2" id="KW-1185">Reference proteome</keyword>
<dbReference type="SUPFAM" id="SSF51735">
    <property type="entry name" value="NAD(P)-binding Rossmann-fold domains"/>
    <property type="match status" value="1"/>
</dbReference>
<dbReference type="InterPro" id="IPR036291">
    <property type="entry name" value="NAD(P)-bd_dom_sf"/>
</dbReference>
<dbReference type="Gene3D" id="3.40.50.720">
    <property type="entry name" value="NAD(P)-binding Rossmann-like Domain"/>
    <property type="match status" value="1"/>
</dbReference>